<evidence type="ECO:0000256" key="2">
    <source>
        <dbReference type="ARBA" id="ARBA00004760"/>
    </source>
</evidence>
<dbReference type="EC" id="1.1.1.102" evidence="9"/>
<evidence type="ECO:0000256" key="6">
    <source>
        <dbReference type="ARBA" id="ARBA00022919"/>
    </source>
</evidence>
<dbReference type="Pfam" id="PF00106">
    <property type="entry name" value="adh_short"/>
    <property type="match status" value="1"/>
</dbReference>
<dbReference type="PANTHER" id="PTHR43550">
    <property type="entry name" value="3-KETODIHYDROSPHINGOSINE REDUCTASE"/>
    <property type="match status" value="1"/>
</dbReference>
<comment type="caution">
    <text evidence="11">The sequence shown here is derived from an EMBL/GenBank/DDBJ whole genome shotgun (WGS) entry which is preliminary data.</text>
</comment>
<reference evidence="11" key="3">
    <citation type="submission" date="2021-06" db="EMBL/GenBank/DDBJ databases">
        <title>Chromosome-level genome assembly for S. haematobium.</title>
        <authorList>
            <person name="Stroehlein A.J."/>
        </authorList>
    </citation>
    <scope>NUCLEOTIDE SEQUENCE</scope>
</reference>
<dbReference type="AlphaFoldDB" id="A0A6A5DBJ3"/>
<dbReference type="EMBL" id="AMPZ03000001">
    <property type="protein sequence ID" value="KAH9595334.1"/>
    <property type="molecule type" value="Genomic_DNA"/>
</dbReference>
<dbReference type="Proteomes" id="UP000471633">
    <property type="component" value="Unassembled WGS sequence"/>
</dbReference>
<keyword evidence="5" id="KW-0521">NADP</keyword>
<dbReference type="GO" id="GO:0030148">
    <property type="term" value="P:sphingolipid biosynthetic process"/>
    <property type="evidence" value="ECO:0007669"/>
    <property type="project" value="InterPro"/>
</dbReference>
<dbReference type="CDD" id="cd08939">
    <property type="entry name" value="KDSR-like_SDR_c"/>
    <property type="match status" value="1"/>
</dbReference>
<evidence type="ECO:0000256" key="1">
    <source>
        <dbReference type="ARBA" id="ARBA00004240"/>
    </source>
</evidence>
<comment type="similarity">
    <text evidence="10">Belongs to the short-chain dehydrogenases/reductases (SDR) family.</text>
</comment>
<sequence length="484" mass="52906">MTGYKKAKLGQLNRLVTLKNKISTQKHNISDAASKSISDIHFAKKLVSLLGQATCTSYPDHQIKSILCSVDVIKNNYLRTGRLRKEACETSDSIINPYVPKGHQALSDLSGLLERDVSIHLPLLEKKHKPFTLCKNNETHPSLIFIISTTAFAFAACLLFYWRNNNPGSRKSLHGFNVLITGGSSGIGLSLAKLFYGAGANVTIVARDLKKLESAREIIKCGKDRNNNVFILSVDLTSEYSVLNETFSKHVATLGSVDILVNCAGYAVARKFLDTSTDDIQGMLHLNYLSAVHVTRILLPYMLDQKFHQTHERRIAFICSLASQVGVYGYAAYTGSKYALRGFAETLEMELGHKGPFVTIAFPPDTDTPGYIRENVGKPVVTKAISATAGLASPDDVAKSVYLDIMNGKLISTCGLEGVFLSWITAGIFPPVSVRCRYLSDFIPGIIFACVEILAATPFRAVGIIYSIKSLSLSVQKITGQTIV</sequence>
<name>A0A6A5DBJ3_SCHHA</name>
<keyword evidence="6" id="KW-0746">Sphingolipid metabolism</keyword>
<dbReference type="GeneID" id="24594467"/>
<comment type="pathway">
    <text evidence="2">Lipid metabolism; sphingolipid metabolism.</text>
</comment>
<dbReference type="InterPro" id="IPR002347">
    <property type="entry name" value="SDR_fam"/>
</dbReference>
<organism evidence="11 12">
    <name type="scientific">Schistosoma haematobium</name>
    <name type="common">Blood fluke</name>
    <dbReference type="NCBI Taxonomy" id="6185"/>
    <lineage>
        <taxon>Eukaryota</taxon>
        <taxon>Metazoa</taxon>
        <taxon>Spiralia</taxon>
        <taxon>Lophotrochozoa</taxon>
        <taxon>Platyhelminthes</taxon>
        <taxon>Trematoda</taxon>
        <taxon>Digenea</taxon>
        <taxon>Strigeidida</taxon>
        <taxon>Schistosomatoidea</taxon>
        <taxon>Schistosomatidae</taxon>
        <taxon>Schistosoma</taxon>
    </lineage>
</organism>
<dbReference type="PRINTS" id="PR00080">
    <property type="entry name" value="SDRFAMILY"/>
</dbReference>
<dbReference type="RefSeq" id="XP_035586274.1">
    <property type="nucleotide sequence ID" value="XM_035730729.2"/>
</dbReference>
<dbReference type="GO" id="GO:0006666">
    <property type="term" value="P:3-keto-sphinganine metabolic process"/>
    <property type="evidence" value="ECO:0007669"/>
    <property type="project" value="InterPro"/>
</dbReference>
<accession>A0A6A5DBJ3</accession>
<dbReference type="InterPro" id="IPR045022">
    <property type="entry name" value="KDSR-like"/>
</dbReference>
<comment type="pathway">
    <text evidence="3">Sphingolipid metabolism.</text>
</comment>
<keyword evidence="12" id="KW-1185">Reference proteome</keyword>
<reference evidence="11" key="4">
    <citation type="journal article" date="2022" name="PLoS Pathog.">
        <title>Chromosome-level genome of Schistosoma haematobium underpins genome-wide explorations of molecular variation.</title>
        <authorList>
            <person name="Stroehlein A.J."/>
            <person name="Korhonen P.K."/>
            <person name="Lee V.V."/>
            <person name="Ralph S.A."/>
            <person name="Mentink-Kane M."/>
            <person name="You H."/>
            <person name="McManus D.P."/>
            <person name="Tchuente L.T."/>
            <person name="Stothard J.R."/>
            <person name="Kaur P."/>
            <person name="Dudchenko O."/>
            <person name="Aiden E.L."/>
            <person name="Yang B."/>
            <person name="Yang H."/>
            <person name="Emery A.M."/>
            <person name="Webster B.L."/>
            <person name="Brindley P.J."/>
            <person name="Rollinson D."/>
            <person name="Chang B.C.H."/>
            <person name="Gasser R.B."/>
            <person name="Young N.D."/>
        </authorList>
    </citation>
    <scope>NUCLEOTIDE SEQUENCE</scope>
</reference>
<dbReference type="SUPFAM" id="SSF51735">
    <property type="entry name" value="NAD(P)-binding Rossmann-fold domains"/>
    <property type="match status" value="1"/>
</dbReference>
<reference evidence="11" key="1">
    <citation type="journal article" date="2012" name="Nat. Genet.">
        <title>Whole-genome sequence of Schistosoma haematobium.</title>
        <authorList>
            <person name="Young N.D."/>
            <person name="Jex A.R."/>
            <person name="Li B."/>
            <person name="Liu S."/>
            <person name="Yang L."/>
            <person name="Xiong Z."/>
            <person name="Li Y."/>
            <person name="Cantacessi C."/>
            <person name="Hall R.S."/>
            <person name="Xu X."/>
            <person name="Chen F."/>
            <person name="Wu X."/>
            <person name="Zerlotini A."/>
            <person name="Oliveira G."/>
            <person name="Hofmann A."/>
            <person name="Zhang G."/>
            <person name="Fang X."/>
            <person name="Kang Y."/>
            <person name="Campbell B.E."/>
            <person name="Loukas A."/>
            <person name="Ranganathan S."/>
            <person name="Rollinson D."/>
            <person name="Rinaldi G."/>
            <person name="Brindley P.J."/>
            <person name="Yang H."/>
            <person name="Wang J."/>
            <person name="Wang J."/>
            <person name="Gasser R.B."/>
        </authorList>
    </citation>
    <scope>NUCLEOTIDE SEQUENCE</scope>
</reference>
<dbReference type="PANTHER" id="PTHR43550:SF3">
    <property type="entry name" value="3-KETODIHYDROSPHINGOSINE REDUCTASE"/>
    <property type="match status" value="1"/>
</dbReference>
<proteinExistence type="inferred from homology"/>
<dbReference type="CTD" id="24594467"/>
<evidence type="ECO:0000256" key="3">
    <source>
        <dbReference type="ARBA" id="ARBA00004991"/>
    </source>
</evidence>
<comment type="subcellular location">
    <subcellularLocation>
        <location evidence="1">Endoplasmic reticulum</location>
    </subcellularLocation>
</comment>
<evidence type="ECO:0000313" key="11">
    <source>
        <dbReference type="EMBL" id="KAH9595334.1"/>
    </source>
</evidence>
<dbReference type="InterPro" id="IPR036291">
    <property type="entry name" value="NAD(P)-bd_dom_sf"/>
</dbReference>
<evidence type="ECO:0000256" key="4">
    <source>
        <dbReference type="ARBA" id="ARBA00022824"/>
    </source>
</evidence>
<keyword evidence="8" id="KW-0443">Lipid metabolism</keyword>
<reference evidence="11" key="2">
    <citation type="journal article" date="2019" name="Gigascience">
        <title>High-quality Schistosoma haematobium genome achieved by single-molecule and long-range sequencing.</title>
        <authorList>
            <person name="Stroehlein A.J."/>
            <person name="Korhonen P.K."/>
            <person name="Chong T.M."/>
            <person name="Lim Y.L."/>
            <person name="Chan K.G."/>
            <person name="Webster B."/>
            <person name="Rollinson D."/>
            <person name="Brindley P.J."/>
            <person name="Gasser R.B."/>
            <person name="Young N.D."/>
        </authorList>
    </citation>
    <scope>NUCLEOTIDE SEQUENCE</scope>
</reference>
<evidence type="ECO:0000256" key="7">
    <source>
        <dbReference type="ARBA" id="ARBA00023002"/>
    </source>
</evidence>
<evidence type="ECO:0000256" key="10">
    <source>
        <dbReference type="RuleBase" id="RU000363"/>
    </source>
</evidence>
<keyword evidence="4" id="KW-0256">Endoplasmic reticulum</keyword>
<dbReference type="KEGG" id="shx:MS3_00001417"/>
<dbReference type="PRINTS" id="PR00081">
    <property type="entry name" value="GDHRDH"/>
</dbReference>
<evidence type="ECO:0000256" key="8">
    <source>
        <dbReference type="ARBA" id="ARBA00023098"/>
    </source>
</evidence>
<dbReference type="Gene3D" id="3.40.50.720">
    <property type="entry name" value="NAD(P)-binding Rossmann-like Domain"/>
    <property type="match status" value="1"/>
</dbReference>
<dbReference type="GO" id="GO:0047560">
    <property type="term" value="F:3-dehydrosphinganine reductase activity"/>
    <property type="evidence" value="ECO:0007669"/>
    <property type="project" value="UniProtKB-EC"/>
</dbReference>
<evidence type="ECO:0000256" key="5">
    <source>
        <dbReference type="ARBA" id="ARBA00022857"/>
    </source>
</evidence>
<evidence type="ECO:0000256" key="9">
    <source>
        <dbReference type="ARBA" id="ARBA00026112"/>
    </source>
</evidence>
<gene>
    <name evidence="11" type="ORF">MS3_00001417</name>
</gene>
<keyword evidence="7" id="KW-0560">Oxidoreductase</keyword>
<evidence type="ECO:0000313" key="12">
    <source>
        <dbReference type="Proteomes" id="UP000471633"/>
    </source>
</evidence>
<protein>
    <recommendedName>
        <fullName evidence="9">3-dehydrosphinganine reductase</fullName>
        <ecNumber evidence="9">1.1.1.102</ecNumber>
    </recommendedName>
</protein>
<dbReference type="GO" id="GO:0005789">
    <property type="term" value="C:endoplasmic reticulum membrane"/>
    <property type="evidence" value="ECO:0007669"/>
    <property type="project" value="TreeGrafter"/>
</dbReference>